<dbReference type="InterPro" id="IPR009163">
    <property type="entry name" value="Ap4A_phos1/2"/>
</dbReference>
<evidence type="ECO:0000256" key="1">
    <source>
        <dbReference type="PIRSR" id="PIRSR000846-1"/>
    </source>
</evidence>
<protein>
    <submittedName>
        <fullName evidence="4">Uncharacterized protein</fullName>
    </submittedName>
</protein>
<evidence type="ECO:0000313" key="5">
    <source>
        <dbReference type="Proteomes" id="UP000095023"/>
    </source>
</evidence>
<dbReference type="OrthoDB" id="10267950at2759"/>
<organism evidence="4 5">
    <name type="scientific">Tortispora caseinolytica NRRL Y-17796</name>
    <dbReference type="NCBI Taxonomy" id="767744"/>
    <lineage>
        <taxon>Eukaryota</taxon>
        <taxon>Fungi</taxon>
        <taxon>Dikarya</taxon>
        <taxon>Ascomycota</taxon>
        <taxon>Saccharomycotina</taxon>
        <taxon>Trigonopsidomycetes</taxon>
        <taxon>Trigonopsidales</taxon>
        <taxon>Trigonopsidaceae</taxon>
        <taxon>Tortispora</taxon>
    </lineage>
</organism>
<dbReference type="EMBL" id="KV453842">
    <property type="protein sequence ID" value="ODV90527.1"/>
    <property type="molecule type" value="Genomic_DNA"/>
</dbReference>
<proteinExistence type="predicted"/>
<dbReference type="Pfam" id="PF09830">
    <property type="entry name" value="ATP_transf"/>
    <property type="match status" value="1"/>
</dbReference>
<gene>
    <name evidence="4" type="ORF">CANCADRAFT_16256</name>
</gene>
<feature type="domain" description="Ap4A phosphorylase 1/2 N-terminal" evidence="3">
    <location>
        <begin position="3"/>
        <end position="148"/>
    </location>
</feature>
<reference evidence="5" key="1">
    <citation type="submission" date="2016-02" db="EMBL/GenBank/DDBJ databases">
        <title>Comparative genomics of biotechnologically important yeasts.</title>
        <authorList>
            <consortium name="DOE Joint Genome Institute"/>
            <person name="Riley R."/>
            <person name="Haridas S."/>
            <person name="Wolfe K.H."/>
            <person name="Lopes M.R."/>
            <person name="Hittinger C.T."/>
            <person name="Goker M."/>
            <person name="Salamov A."/>
            <person name="Wisecaver J."/>
            <person name="Long T.M."/>
            <person name="Aerts A.L."/>
            <person name="Barry K."/>
            <person name="Choi C."/>
            <person name="Clum A."/>
            <person name="Coughlan A.Y."/>
            <person name="Deshpande S."/>
            <person name="Douglass A.P."/>
            <person name="Hanson S.J."/>
            <person name="Klenk H.-P."/>
            <person name="Labutti K."/>
            <person name="Lapidus A."/>
            <person name="Lindquist E."/>
            <person name="Lipzen A."/>
            <person name="Meier-Kolthoff J.P."/>
            <person name="Ohm R.A."/>
            <person name="Otillar R.P."/>
            <person name="Pangilinan J."/>
            <person name="Peng Y."/>
            <person name="Rokas A."/>
            <person name="Rosa C.A."/>
            <person name="Scheuner C."/>
            <person name="Sibirny A.A."/>
            <person name="Slot J.C."/>
            <person name="Stielow J.B."/>
            <person name="Sun H."/>
            <person name="Kurtzman C.P."/>
            <person name="Blackwell M."/>
            <person name="Jeffries T.W."/>
            <person name="Grigoriev I.V."/>
        </authorList>
    </citation>
    <scope>NUCLEOTIDE SEQUENCE [LARGE SCALE GENOMIC DNA]</scope>
    <source>
        <strain evidence="5">NRRL Y-17796</strain>
    </source>
</reference>
<dbReference type="PIRSF" id="PIRSF000846">
    <property type="entry name" value="ATP_adenylyltr"/>
    <property type="match status" value="1"/>
</dbReference>
<feature type="active site" description="Nucleophile" evidence="1">
    <location>
        <position position="141"/>
    </location>
</feature>
<dbReference type="InterPro" id="IPR036265">
    <property type="entry name" value="HIT-like_sf"/>
</dbReference>
<evidence type="ECO:0000259" key="3">
    <source>
        <dbReference type="Pfam" id="PF19327"/>
    </source>
</evidence>
<keyword evidence="5" id="KW-1185">Reference proteome</keyword>
<dbReference type="Pfam" id="PF19327">
    <property type="entry name" value="Ap4A_phos_N"/>
    <property type="match status" value="1"/>
</dbReference>
<dbReference type="InterPro" id="IPR043171">
    <property type="entry name" value="Ap4A_phos1/2-like"/>
</dbReference>
<dbReference type="InterPro" id="IPR019200">
    <property type="entry name" value="ATP_adenylylTrfase_C"/>
</dbReference>
<feature type="non-terminal residue" evidence="4">
    <location>
        <position position="298"/>
    </location>
</feature>
<dbReference type="PANTHER" id="PTHR38420:SF1">
    <property type="entry name" value="PUTATIVE (AFU_ORTHOLOGUE AFUA_5G14690)-RELATED"/>
    <property type="match status" value="1"/>
</dbReference>
<sequence>ISQVYKKALENKKIVFTTSEPIMINEGPFSFEIRHAPSLANKPLFTPPKKNAPPFDPFSPPEKDLIVEELHDYYVLLNKFPLVPEHALLVTKQFVSQNTPLIEPDLGNAMSVLKSLNSSTERWFCFYNCGANSGASQPHKHMQFLPIPDDFQTYFDHICHAYKTDSDGTWDHTRKPLSHPEIPYAHFLVPLSGTEDESELAMKFSQLLARVLTILRRAEAPISFNFAMTTEWMAMVPRTQEVYSDGDVSMSINTTGFMGFLLARTQQEVDYIKAVGPLSILKALAPAKVDEKEGEYDY</sequence>
<accession>A0A1E4TFP5</accession>
<dbReference type="InterPro" id="IPR045759">
    <property type="entry name" value="Ap4A_phos1/2_N"/>
</dbReference>
<dbReference type="SUPFAM" id="SSF54197">
    <property type="entry name" value="HIT-like"/>
    <property type="match status" value="1"/>
</dbReference>
<evidence type="ECO:0000313" key="4">
    <source>
        <dbReference type="EMBL" id="ODV90527.1"/>
    </source>
</evidence>
<dbReference type="AlphaFoldDB" id="A0A1E4TFP5"/>
<feature type="non-terminal residue" evidence="4">
    <location>
        <position position="1"/>
    </location>
</feature>
<dbReference type="GO" id="GO:0003877">
    <property type="term" value="F:ATP:ADP adenylyltransferase activity"/>
    <property type="evidence" value="ECO:0007669"/>
    <property type="project" value="InterPro"/>
</dbReference>
<dbReference type="GO" id="GO:0005524">
    <property type="term" value="F:ATP binding"/>
    <property type="evidence" value="ECO:0007669"/>
    <property type="project" value="InterPro"/>
</dbReference>
<dbReference type="GO" id="GO:0009117">
    <property type="term" value="P:nucleotide metabolic process"/>
    <property type="evidence" value="ECO:0007669"/>
    <property type="project" value="InterPro"/>
</dbReference>
<dbReference type="Gene3D" id="3.30.428.70">
    <property type="match status" value="1"/>
</dbReference>
<dbReference type="Proteomes" id="UP000095023">
    <property type="component" value="Unassembled WGS sequence"/>
</dbReference>
<dbReference type="PANTHER" id="PTHR38420">
    <property type="entry name" value="AP-4-A PHOSPHORYLASE II"/>
    <property type="match status" value="1"/>
</dbReference>
<name>A0A1E4TFP5_9ASCO</name>
<evidence type="ECO:0000259" key="2">
    <source>
        <dbReference type="Pfam" id="PF09830"/>
    </source>
</evidence>
<feature type="domain" description="ATP adenylyltransferase C-terminal" evidence="2">
    <location>
        <begin position="180"/>
        <end position="284"/>
    </location>
</feature>